<organism evidence="2">
    <name type="scientific">Roseihalotalea indica</name>
    <dbReference type="NCBI Taxonomy" id="2867963"/>
    <lineage>
        <taxon>Bacteria</taxon>
        <taxon>Pseudomonadati</taxon>
        <taxon>Bacteroidota</taxon>
        <taxon>Cytophagia</taxon>
        <taxon>Cytophagales</taxon>
        <taxon>Catalimonadaceae</taxon>
        <taxon>Roseihalotalea</taxon>
    </lineage>
</organism>
<name>A0AA49Q0C4_9BACT</name>
<evidence type="ECO:0000259" key="1">
    <source>
        <dbReference type="Pfam" id="PF13568"/>
    </source>
</evidence>
<feature type="domain" description="Outer membrane protein beta-barrel" evidence="1">
    <location>
        <begin position="19"/>
        <end position="181"/>
    </location>
</feature>
<gene>
    <name evidence="2" type="ORF">K4G66_15290</name>
</gene>
<proteinExistence type="predicted"/>
<sequence length="207" mass="23191">MIRYILLLFFALSYVDSYAQLKLGVQVSPTLSFNRIDDDDANMGFNSNGVGGRLVAGVIADYMFQENYYFSTGIFFTPKRVGLETSTNPVEEAYRLHYLQVPATIKLFTNEVALDTRVYFQAGFTLDLKILEDNLSETTQYVDSFRPVDSSLLLGTGVEYQYGYSTILYGGFSYRRGLGNTVRRTAAGAGDLIIKNDLFSLDLGVKF</sequence>
<protein>
    <submittedName>
        <fullName evidence="2">Porin family protein</fullName>
    </submittedName>
</protein>
<dbReference type="InterPro" id="IPR025665">
    <property type="entry name" value="Beta-barrel_OMP_2"/>
</dbReference>
<dbReference type="Pfam" id="PF13568">
    <property type="entry name" value="OMP_b-brl_2"/>
    <property type="match status" value="1"/>
</dbReference>
<evidence type="ECO:0000313" key="2">
    <source>
        <dbReference type="EMBL" id="WKN40057.1"/>
    </source>
</evidence>
<dbReference type="EMBL" id="CP120682">
    <property type="protein sequence ID" value="WKN40057.1"/>
    <property type="molecule type" value="Genomic_DNA"/>
</dbReference>
<reference evidence="2" key="1">
    <citation type="journal article" date="2023" name="Comput. Struct. Biotechnol. J.">
        <title>Discovery of a novel marine Bacteroidetes with a rich repertoire of carbohydrate-active enzymes.</title>
        <authorList>
            <person name="Chen B."/>
            <person name="Liu G."/>
            <person name="Chen Q."/>
            <person name="Wang H."/>
            <person name="Liu L."/>
            <person name="Tang K."/>
        </authorList>
    </citation>
    <scope>NUCLEOTIDE SEQUENCE</scope>
    <source>
        <strain evidence="2">TK19036</strain>
    </source>
</reference>
<dbReference type="AlphaFoldDB" id="A0AA49Q0C4"/>
<reference evidence="2" key="2">
    <citation type="journal article" date="2024" name="Antonie Van Leeuwenhoek">
        <title>Roseihalotalea indica gen. nov., sp. nov., a halophilic Bacteroidetes from mesopelagic Southwest Indian Ocean with higher carbohydrate metabolic potential.</title>
        <authorList>
            <person name="Chen B."/>
            <person name="Zhang M."/>
            <person name="Lin D."/>
            <person name="Ye J."/>
            <person name="Tang K."/>
        </authorList>
    </citation>
    <scope>NUCLEOTIDE SEQUENCE</scope>
    <source>
        <strain evidence="2">TK19036</strain>
    </source>
</reference>
<accession>A0AA49Q0C4</accession>